<evidence type="ECO:0000256" key="5">
    <source>
        <dbReference type="ARBA" id="ARBA00022989"/>
    </source>
</evidence>
<accession>A0A6J6TM30</accession>
<evidence type="ECO:0000256" key="1">
    <source>
        <dbReference type="ARBA" id="ARBA00004127"/>
    </source>
</evidence>
<keyword evidence="4 11" id="KW-0812">Transmembrane</keyword>
<organism evidence="12">
    <name type="scientific">freshwater metagenome</name>
    <dbReference type="NCBI Taxonomy" id="449393"/>
    <lineage>
        <taxon>unclassified sequences</taxon>
        <taxon>metagenomes</taxon>
        <taxon>ecological metagenomes</taxon>
    </lineage>
</organism>
<feature type="transmembrane region" description="Helical" evidence="11">
    <location>
        <begin position="24"/>
        <end position="49"/>
    </location>
</feature>
<dbReference type="GO" id="GO:0008654">
    <property type="term" value="P:phospholipid biosynthetic process"/>
    <property type="evidence" value="ECO:0007669"/>
    <property type="project" value="InterPro"/>
</dbReference>
<dbReference type="HAMAP" id="MF_02241">
    <property type="entry name" value="PIP_synthase"/>
    <property type="match status" value="1"/>
</dbReference>
<gene>
    <name evidence="12" type="ORF">UFOPK2852_00037</name>
</gene>
<evidence type="ECO:0000256" key="7">
    <source>
        <dbReference type="ARBA" id="ARBA00023935"/>
    </source>
</evidence>
<dbReference type="Gene3D" id="1.20.120.1760">
    <property type="match status" value="1"/>
</dbReference>
<dbReference type="GO" id="GO:0016780">
    <property type="term" value="F:phosphotransferase activity, for other substituted phosphate groups"/>
    <property type="evidence" value="ECO:0007669"/>
    <property type="project" value="InterPro"/>
</dbReference>
<dbReference type="InterPro" id="IPR044268">
    <property type="entry name" value="PIP_synthase_PgsA1"/>
</dbReference>
<evidence type="ECO:0000256" key="8">
    <source>
        <dbReference type="ARBA" id="ARBA00024082"/>
    </source>
</evidence>
<evidence type="ECO:0000256" key="9">
    <source>
        <dbReference type="ARBA" id="ARBA00033137"/>
    </source>
</evidence>
<evidence type="ECO:0000256" key="6">
    <source>
        <dbReference type="ARBA" id="ARBA00023136"/>
    </source>
</evidence>
<comment type="catalytic activity">
    <reaction evidence="7">
        <text>1,2-di-(9Z-octadecenoyl)-sn-glycero-3-cytidine-5'-diphosphate + 1D-myo-inositol 3-phosphate = 1,2-di-(9Z-octadecenoyl)-sn-glycero-3-phospho-(1D-myo-inositol-3-phosphate) + CMP + H(+)</text>
        <dbReference type="Rhea" id="RHEA:61216"/>
        <dbReference type="ChEBI" id="CHEBI:15378"/>
        <dbReference type="ChEBI" id="CHEBI:58401"/>
        <dbReference type="ChEBI" id="CHEBI:60377"/>
        <dbReference type="ChEBI" id="CHEBI:85356"/>
        <dbReference type="ChEBI" id="CHEBI:144472"/>
    </reaction>
</comment>
<protein>
    <recommendedName>
        <fullName evidence="8">Phosphatidylinositol phosphate synthase</fullName>
    </recommendedName>
    <alternativeName>
        <fullName evidence="9">CDP-diacylglycerol--D-myo-inositol-3-phosphate 3-phosphatidyltransferase</fullName>
    </alternativeName>
</protein>
<comment type="subcellular location">
    <subcellularLocation>
        <location evidence="1">Endomembrane system</location>
        <topology evidence="1">Multi-pass membrane protein</topology>
    </subcellularLocation>
</comment>
<evidence type="ECO:0000256" key="2">
    <source>
        <dbReference type="ARBA" id="ARBA00004805"/>
    </source>
</evidence>
<dbReference type="NCBIfam" id="NF045883">
    <property type="entry name" value="PIPSynth"/>
    <property type="match status" value="1"/>
</dbReference>
<reference evidence="12" key="1">
    <citation type="submission" date="2020-05" db="EMBL/GenBank/DDBJ databases">
        <authorList>
            <person name="Chiriac C."/>
            <person name="Salcher M."/>
            <person name="Ghai R."/>
            <person name="Kavagutti S V."/>
        </authorList>
    </citation>
    <scope>NUCLEOTIDE SEQUENCE</scope>
</reference>
<keyword evidence="5 11" id="KW-1133">Transmembrane helix</keyword>
<dbReference type="AlphaFoldDB" id="A0A6J6TM30"/>
<evidence type="ECO:0000256" key="4">
    <source>
        <dbReference type="ARBA" id="ARBA00022692"/>
    </source>
</evidence>
<dbReference type="InterPro" id="IPR043130">
    <property type="entry name" value="CDP-OH_PTrfase_TM_dom"/>
</dbReference>
<dbReference type="UniPathway" id="UPA00220"/>
<keyword evidence="6 11" id="KW-0472">Membrane</keyword>
<evidence type="ECO:0000256" key="10">
    <source>
        <dbReference type="ARBA" id="ARBA00048865"/>
    </source>
</evidence>
<dbReference type="Pfam" id="PF01066">
    <property type="entry name" value="CDP-OH_P_transf"/>
    <property type="match status" value="1"/>
</dbReference>
<proteinExistence type="inferred from homology"/>
<comment type="catalytic activity">
    <reaction evidence="10">
        <text>a CDP-1,2-diacyl-sn-glycerol + 1D-myo-inositol 3-phosphate = a 1,2-diacyl-sn-glycero-3-phospho-(1D-myo-inositol-3-phosphate) + CMP + H(+)</text>
        <dbReference type="Rhea" id="RHEA:60504"/>
        <dbReference type="ChEBI" id="CHEBI:15378"/>
        <dbReference type="ChEBI" id="CHEBI:58088"/>
        <dbReference type="ChEBI" id="CHEBI:58332"/>
        <dbReference type="ChEBI" id="CHEBI:58401"/>
        <dbReference type="ChEBI" id="CHEBI:60377"/>
    </reaction>
</comment>
<evidence type="ECO:0000256" key="11">
    <source>
        <dbReference type="SAM" id="Phobius"/>
    </source>
</evidence>
<evidence type="ECO:0000313" key="12">
    <source>
        <dbReference type="EMBL" id="CAB4747429.1"/>
    </source>
</evidence>
<dbReference type="GO" id="GO:0012505">
    <property type="term" value="C:endomembrane system"/>
    <property type="evidence" value="ECO:0007669"/>
    <property type="project" value="UniProtKB-SubCell"/>
</dbReference>
<evidence type="ECO:0000256" key="3">
    <source>
        <dbReference type="ARBA" id="ARBA00011738"/>
    </source>
</evidence>
<dbReference type="GO" id="GO:0016020">
    <property type="term" value="C:membrane"/>
    <property type="evidence" value="ECO:0007669"/>
    <property type="project" value="InterPro"/>
</dbReference>
<feature type="transmembrane region" description="Helical" evidence="11">
    <location>
        <begin position="117"/>
        <end position="136"/>
    </location>
</feature>
<comment type="pathway">
    <text evidence="2">Phospholipid metabolism; phosphatidylinositol phosphate biosynthesis.</text>
</comment>
<comment type="subunit">
    <text evidence="3">Homodimer.</text>
</comment>
<name>A0A6J6TM30_9ZZZZ</name>
<dbReference type="EMBL" id="CAEZZJ010000001">
    <property type="protein sequence ID" value="CAB4747429.1"/>
    <property type="molecule type" value="Genomic_DNA"/>
</dbReference>
<sequence>MGKMLQESLRAPVTRLITPICSGLIRIGISANAITAAGALGTIVTALLTFTNGRFFLGTLVIVFFVLFDLLDGTIARLSQKGSSPWGALLDSTLDRLTDALILGSVAWYLIEIDDQLVPVVLASAVLGFLISYIKARSESLGIPCNGGFAERTERLIIVLVTTGFAGLGVPYILAIGFWLLTLASLVTVIQRLTIVYRGAK</sequence>
<feature type="transmembrane region" description="Helical" evidence="11">
    <location>
        <begin position="55"/>
        <end position="72"/>
    </location>
</feature>
<dbReference type="InterPro" id="IPR000462">
    <property type="entry name" value="CDP-OH_P_trans"/>
</dbReference>